<dbReference type="InterPro" id="IPR034087">
    <property type="entry name" value="C/VIF1"/>
</dbReference>
<protein>
    <recommendedName>
        <fullName evidence="6">Pectinesterase inhibitor domain-containing protein</fullName>
    </recommendedName>
</protein>
<evidence type="ECO:0000256" key="4">
    <source>
        <dbReference type="SAM" id="Coils"/>
    </source>
</evidence>
<feature type="domain" description="Pectinesterase inhibitor" evidence="6">
    <location>
        <begin position="26"/>
        <end position="167"/>
    </location>
</feature>
<evidence type="ECO:0000256" key="2">
    <source>
        <dbReference type="ARBA" id="ARBA00023157"/>
    </source>
</evidence>
<organism evidence="7 8">
    <name type="scientific">Cinchona calisaya</name>
    <dbReference type="NCBI Taxonomy" id="153742"/>
    <lineage>
        <taxon>Eukaryota</taxon>
        <taxon>Viridiplantae</taxon>
        <taxon>Streptophyta</taxon>
        <taxon>Embryophyta</taxon>
        <taxon>Tracheophyta</taxon>
        <taxon>Spermatophyta</taxon>
        <taxon>Magnoliopsida</taxon>
        <taxon>eudicotyledons</taxon>
        <taxon>Gunneridae</taxon>
        <taxon>Pentapetalae</taxon>
        <taxon>asterids</taxon>
        <taxon>lamiids</taxon>
        <taxon>Gentianales</taxon>
        <taxon>Rubiaceae</taxon>
        <taxon>Cinchonoideae</taxon>
        <taxon>Cinchoneae</taxon>
        <taxon>Cinchona</taxon>
    </lineage>
</organism>
<evidence type="ECO:0000313" key="8">
    <source>
        <dbReference type="Proteomes" id="UP001630127"/>
    </source>
</evidence>
<feature type="signal peptide" evidence="5">
    <location>
        <begin position="1"/>
        <end position="28"/>
    </location>
</feature>
<comment type="caution">
    <text evidence="7">The sequence shown here is derived from an EMBL/GenBank/DDBJ whole genome shotgun (WGS) entry which is preliminary data.</text>
</comment>
<comment type="similarity">
    <text evidence="3">Belongs to the PMEI family.</text>
</comment>
<accession>A0ABD2YNG4</accession>
<dbReference type="InterPro" id="IPR052421">
    <property type="entry name" value="PCW_Enzyme_Inhibitor"/>
</dbReference>
<gene>
    <name evidence="7" type="ORF">ACH5RR_033578</name>
</gene>
<sequence length="176" mass="19372">MRNSTSSNALLPNAIMLLLIIFLPLISCDLISETCDQTPNDRLCVTVLRRDNRSHGADVSGLAMIIIEAVRDEANSTLESIKELKKSNITLANALMECQENYNVIMRIDIPKAIGSLRDNPRFAEHGMADAGIEAQGCEGSLGEQVESPLTDMNSLVNDLSVIALSIIRIMLHRFY</sequence>
<evidence type="ECO:0000256" key="5">
    <source>
        <dbReference type="SAM" id="SignalP"/>
    </source>
</evidence>
<name>A0ABD2YNG4_9GENT</name>
<evidence type="ECO:0000256" key="3">
    <source>
        <dbReference type="ARBA" id="ARBA00038471"/>
    </source>
</evidence>
<evidence type="ECO:0000313" key="7">
    <source>
        <dbReference type="EMBL" id="KAL3508196.1"/>
    </source>
</evidence>
<dbReference type="NCBIfam" id="TIGR01614">
    <property type="entry name" value="PME_inhib"/>
    <property type="match status" value="1"/>
</dbReference>
<dbReference type="Proteomes" id="UP001630127">
    <property type="component" value="Unassembled WGS sequence"/>
</dbReference>
<keyword evidence="4" id="KW-0175">Coiled coil</keyword>
<proteinExistence type="inferred from homology"/>
<dbReference type="InterPro" id="IPR006501">
    <property type="entry name" value="Pectinesterase_inhib_dom"/>
</dbReference>
<dbReference type="EMBL" id="JBJUIK010000013">
    <property type="protein sequence ID" value="KAL3508196.1"/>
    <property type="molecule type" value="Genomic_DNA"/>
</dbReference>
<keyword evidence="2" id="KW-1015">Disulfide bond</keyword>
<evidence type="ECO:0000256" key="1">
    <source>
        <dbReference type="ARBA" id="ARBA00022729"/>
    </source>
</evidence>
<dbReference type="Pfam" id="PF04043">
    <property type="entry name" value="PMEI"/>
    <property type="match status" value="1"/>
</dbReference>
<dbReference type="PANTHER" id="PTHR36710">
    <property type="entry name" value="PECTINESTERASE INHIBITOR-LIKE"/>
    <property type="match status" value="1"/>
</dbReference>
<dbReference type="InterPro" id="IPR035513">
    <property type="entry name" value="Invertase/methylesterase_inhib"/>
</dbReference>
<dbReference type="CDD" id="cd15796">
    <property type="entry name" value="CIF_like"/>
    <property type="match status" value="1"/>
</dbReference>
<dbReference type="Gene3D" id="1.20.140.40">
    <property type="entry name" value="Invertase/pectin methylesterase inhibitor family protein"/>
    <property type="match status" value="1"/>
</dbReference>
<dbReference type="PANTHER" id="PTHR36710:SF13">
    <property type="entry name" value="PUTATIVE-RELATED"/>
    <property type="match status" value="1"/>
</dbReference>
<dbReference type="AlphaFoldDB" id="A0ABD2YNG4"/>
<dbReference type="SUPFAM" id="SSF101148">
    <property type="entry name" value="Plant invertase/pectin methylesterase inhibitor"/>
    <property type="match status" value="1"/>
</dbReference>
<dbReference type="SMART" id="SM00856">
    <property type="entry name" value="PMEI"/>
    <property type="match status" value="1"/>
</dbReference>
<keyword evidence="8" id="KW-1185">Reference proteome</keyword>
<feature type="chain" id="PRO_5044880987" description="Pectinesterase inhibitor domain-containing protein" evidence="5">
    <location>
        <begin position="29"/>
        <end position="176"/>
    </location>
</feature>
<reference evidence="7 8" key="1">
    <citation type="submission" date="2024-11" db="EMBL/GenBank/DDBJ databases">
        <title>A near-complete genome assembly of Cinchona calisaya.</title>
        <authorList>
            <person name="Lian D.C."/>
            <person name="Zhao X.W."/>
            <person name="Wei L."/>
        </authorList>
    </citation>
    <scope>NUCLEOTIDE SEQUENCE [LARGE SCALE GENOMIC DNA]</scope>
    <source>
        <tissue evidence="7">Nenye</tissue>
    </source>
</reference>
<evidence type="ECO:0000259" key="6">
    <source>
        <dbReference type="SMART" id="SM00856"/>
    </source>
</evidence>
<feature type="coiled-coil region" evidence="4">
    <location>
        <begin position="67"/>
        <end position="101"/>
    </location>
</feature>
<keyword evidence="1 5" id="KW-0732">Signal</keyword>